<reference evidence="2 3" key="1">
    <citation type="journal article" date="2015" name="Nature">
        <title>rRNA introns, odd ribosomes, and small enigmatic genomes across a large radiation of phyla.</title>
        <authorList>
            <person name="Brown C.T."/>
            <person name="Hug L.A."/>
            <person name="Thomas B.C."/>
            <person name="Sharon I."/>
            <person name="Castelle C.J."/>
            <person name="Singh A."/>
            <person name="Wilkins M.J."/>
            <person name="Williams K.H."/>
            <person name="Banfield J.F."/>
        </authorList>
    </citation>
    <scope>NUCLEOTIDE SEQUENCE [LARGE SCALE GENOMIC DNA]</scope>
</reference>
<evidence type="ECO:0000313" key="3">
    <source>
        <dbReference type="Proteomes" id="UP000033815"/>
    </source>
</evidence>
<dbReference type="PANTHER" id="PTHR34322">
    <property type="entry name" value="TRANSPOSASE, Y1_TNP DOMAIN-CONTAINING"/>
    <property type="match status" value="1"/>
</dbReference>
<proteinExistence type="predicted"/>
<organism evidence="2 3">
    <name type="scientific">Candidatus Nomurabacteria bacterium GW2011_GWB1_44_12</name>
    <dbReference type="NCBI Taxonomy" id="1618748"/>
    <lineage>
        <taxon>Bacteria</taxon>
        <taxon>Candidatus Nomuraibacteriota</taxon>
    </lineage>
</organism>
<accession>A0A837I7E9</accession>
<comment type="caution">
    <text evidence="2">The sequence shown here is derived from an EMBL/GenBank/DDBJ whole genome shotgun (WGS) entry which is preliminary data.</text>
</comment>
<dbReference type="InterPro" id="IPR002686">
    <property type="entry name" value="Transposase_17"/>
</dbReference>
<name>A0A837I7E9_9BACT</name>
<dbReference type="SUPFAM" id="SSF143422">
    <property type="entry name" value="Transposase IS200-like"/>
    <property type="match status" value="1"/>
</dbReference>
<sequence>MGDLYMVKYIAMMRKFKFSIGEYYHIYNRGTDKRTIFMDEEDRQRFSNLLYLCNSEKNIVFRDIPIGEAYGNERGDTLVDIGAYCLMQNHFHLLIREKMDSGISIFMQKLLTAYSMYFNTKYKRSGSLYEGPFRATHVSEDRYLKYLFAYIHLNPVKIIDPQWKEYGISNRAVAKEHLSNYLYSSYQEYLGTLRKEWKILNRPAFPEYFTDPQDFEGFVDEWLSFKSVP</sequence>
<dbReference type="PANTHER" id="PTHR34322:SF2">
    <property type="entry name" value="TRANSPOSASE IS200-LIKE DOMAIN-CONTAINING PROTEIN"/>
    <property type="match status" value="1"/>
</dbReference>
<feature type="domain" description="Transposase IS200-like" evidence="1">
    <location>
        <begin position="19"/>
        <end position="154"/>
    </location>
</feature>
<protein>
    <submittedName>
        <fullName evidence="2">Transposase</fullName>
    </submittedName>
</protein>
<dbReference type="EMBL" id="LCHP01000003">
    <property type="protein sequence ID" value="KKT37019.1"/>
    <property type="molecule type" value="Genomic_DNA"/>
</dbReference>
<dbReference type="Proteomes" id="UP000033815">
    <property type="component" value="Unassembled WGS sequence"/>
</dbReference>
<dbReference type="SMART" id="SM01321">
    <property type="entry name" value="Y1_Tnp"/>
    <property type="match status" value="1"/>
</dbReference>
<dbReference type="Gene3D" id="3.30.70.1290">
    <property type="entry name" value="Transposase IS200-like"/>
    <property type="match status" value="1"/>
</dbReference>
<evidence type="ECO:0000259" key="1">
    <source>
        <dbReference type="SMART" id="SM01321"/>
    </source>
</evidence>
<dbReference type="GO" id="GO:0004803">
    <property type="term" value="F:transposase activity"/>
    <property type="evidence" value="ECO:0007669"/>
    <property type="project" value="InterPro"/>
</dbReference>
<dbReference type="GO" id="GO:0006313">
    <property type="term" value="P:DNA transposition"/>
    <property type="evidence" value="ECO:0007669"/>
    <property type="project" value="InterPro"/>
</dbReference>
<dbReference type="AlphaFoldDB" id="A0A837I7E9"/>
<gene>
    <name evidence="2" type="ORF">UW25_C0003G0025</name>
</gene>
<evidence type="ECO:0000313" key="2">
    <source>
        <dbReference type="EMBL" id="KKT37019.1"/>
    </source>
</evidence>
<dbReference type="Pfam" id="PF01797">
    <property type="entry name" value="Y1_Tnp"/>
    <property type="match status" value="1"/>
</dbReference>
<dbReference type="GO" id="GO:0003677">
    <property type="term" value="F:DNA binding"/>
    <property type="evidence" value="ECO:0007669"/>
    <property type="project" value="InterPro"/>
</dbReference>
<dbReference type="InterPro" id="IPR036515">
    <property type="entry name" value="Transposase_17_sf"/>
</dbReference>